<dbReference type="Pfam" id="PF05860">
    <property type="entry name" value="TPS"/>
    <property type="match status" value="2"/>
</dbReference>
<sequence length="1130" mass="114192">MKHQQQYPRHRAATPFARTALAAALTVVMPILAMQTASAQPALVADPSAANRPGLGVASNGTPIVDINAPNAAGISTNRFLDYNVGSNGLVLNNSVGRTNTQLAGSIDGNAQLGGRSAQVILNQVTGGNASVLAGATEVAGQNARVIVANPNGISVNGASFINANRASLVAGTVEFDQNGGITQFRTENGHIAIDGDGLDASSQDRLDLVSRTLKVNAAVQAKKLFVVAQKGAAAIEYPSLEIVKGSPDSGAVDVAIDVSKLGSMHAESITMHGASTGVGVNVDGKIEALTGKITLMSDGKIQVSADGNLTAAGELSAFDKLENAGTITGSKLTLLKGVANTGTLRADGKVLALADVDNSGSIYGRNGVEILGNLHQEAPGVVGANGKVSVLGKTTGSGTIDENMTKPPVAETKPPVNPDPPVAETKPPVNPEPPVAETKPPVNPELPVAETKPPVNPEPPVAETKPPVNPEPPVAETKPPVNPEPPVAETKPPVNPEPPVAETKPPVNPEPPVAETKPPVNPEPPVAETKPPVSPEPPVAETKPPVNPEPPVAETKPPVNPEPPVAETKPPVNPEPPVAETKPPVNPEPPVAETNPKLVVDPSEANRPGLDVASNGTPIVDINAPNFAGISTNRFLDYNVGSSGLVLNNSVGRTNTQLAGSIDGNARLGGRSAQVILNQVTGGNASVLAGATEVAGRNARVIVANPNGISVNGASFINANRVSLVAGTTEFDALGRVARFRTENGRIAIDGDGLDARDANQLDLVSRSLNVDAAARAKKLVAIAHQGTAAIEQSNLQTRSGPASGTAPDVAIDVSGSGGLHADAITLVGASAKTGVRVAGTVDASAGNVSLASSGKARIESGGRLQAETLSIPSALDNHGTVSGGTVSVTGHLDNAGSVRGRSVRIAGNAANAGTLHSDGTLEIGGRLTNDGADSVVSGRDIQVMGNVVNNGAVSGAGSLKLMGALTNDGTIEGGDVRVMGSTTNTGTLRAEKLLSAMGNVTNDGTIEGGDVRVMGKTANTGTLRAEKLLSAMGNVTNDGTIEGGNVRVMGSTTNTGALRAEKSVFAMGNVTNNGALHGGDSVFVMGRLYNGLSGVASSYGNVSALGRVSGPGRTVSYMVRPLLAGDVR</sequence>
<evidence type="ECO:0000313" key="5">
    <source>
        <dbReference type="EMBL" id="PCE33821.1"/>
    </source>
</evidence>
<evidence type="ECO:0000256" key="1">
    <source>
        <dbReference type="ARBA" id="ARBA00022581"/>
    </source>
</evidence>
<keyword evidence="1" id="KW-0945">Host-virus interaction</keyword>
<dbReference type="AlphaFoldDB" id="A0A2A4FKD7"/>
<reference evidence="5 6" key="1">
    <citation type="submission" date="2017-01" db="EMBL/GenBank/DDBJ databases">
        <title>Whole-Genome Shotgun Sequencing of Two beta-Proteobacterial Species in Search of the Bulgecin Biosynthetic Cluster.</title>
        <authorList>
            <person name="Horsman M.E."/>
            <person name="Marous D.R."/>
            <person name="Li R."/>
            <person name="Oliver R.A."/>
            <person name="Byun B."/>
            <person name="Emrich S.J."/>
            <person name="Boggess B."/>
            <person name="Townsend C.A."/>
            <person name="Mobashery S."/>
        </authorList>
    </citation>
    <scope>NUCLEOTIDE SEQUENCE [LARGE SCALE GENOMIC DNA]</scope>
    <source>
        <strain evidence="5 6">ATCC 31433</strain>
    </source>
</reference>
<feature type="domain" description="Filamentous haemagglutinin FhaB/tRNA nuclease CdiA-like TPS" evidence="4">
    <location>
        <begin position="59"/>
        <end position="179"/>
    </location>
</feature>
<accession>A0A2A4FKD7</accession>
<name>A0A2A4FKD7_9BURK</name>
<dbReference type="Gene3D" id="2.160.20.10">
    <property type="entry name" value="Single-stranded right-handed beta-helix, Pectin lyase-like"/>
    <property type="match status" value="2"/>
</dbReference>
<protein>
    <recommendedName>
        <fullName evidence="4">Filamentous haemagglutinin FhaB/tRNA nuclease CdiA-like TPS domain-containing protein</fullName>
    </recommendedName>
</protein>
<proteinExistence type="predicted"/>
<dbReference type="PANTHER" id="PTHR13037">
    <property type="entry name" value="FORMIN"/>
    <property type="match status" value="1"/>
</dbReference>
<dbReference type="SMART" id="SM00912">
    <property type="entry name" value="Haemagg_act"/>
    <property type="match status" value="2"/>
</dbReference>
<gene>
    <name evidence="5" type="ORF">BZL54_03600</name>
</gene>
<dbReference type="InterPro" id="IPR008638">
    <property type="entry name" value="FhaB/CdiA-like_TPS"/>
</dbReference>
<dbReference type="EMBL" id="MTZU01000010">
    <property type="protein sequence ID" value="PCE33821.1"/>
    <property type="molecule type" value="Genomic_DNA"/>
</dbReference>
<keyword evidence="3" id="KW-0732">Signal</keyword>
<feature type="compositionally biased region" description="Polar residues" evidence="2">
    <location>
        <begin position="394"/>
        <end position="403"/>
    </location>
</feature>
<dbReference type="GeneID" id="69005085"/>
<dbReference type="InterPro" id="IPR011050">
    <property type="entry name" value="Pectin_lyase_fold/virulence"/>
</dbReference>
<dbReference type="PANTHER" id="PTHR13037:SF24">
    <property type="entry name" value="POLYCOMB PROTEIN PCL-RELATED"/>
    <property type="match status" value="1"/>
</dbReference>
<evidence type="ECO:0000256" key="2">
    <source>
        <dbReference type="SAM" id="MobiDB-lite"/>
    </source>
</evidence>
<evidence type="ECO:0000313" key="6">
    <source>
        <dbReference type="Proteomes" id="UP000217994"/>
    </source>
</evidence>
<organism evidence="5 6">
    <name type="scientific">Burkholderia ubonensis subsp. mesacidophila</name>
    <dbReference type="NCBI Taxonomy" id="265293"/>
    <lineage>
        <taxon>Bacteria</taxon>
        <taxon>Pseudomonadati</taxon>
        <taxon>Pseudomonadota</taxon>
        <taxon>Betaproteobacteria</taxon>
        <taxon>Burkholderiales</taxon>
        <taxon>Burkholderiaceae</taxon>
        <taxon>Burkholderia</taxon>
        <taxon>Burkholderia cepacia complex</taxon>
    </lineage>
</organism>
<dbReference type="NCBIfam" id="TIGR01901">
    <property type="entry name" value="adhes_NPXG"/>
    <property type="match status" value="2"/>
</dbReference>
<dbReference type="InterPro" id="IPR012334">
    <property type="entry name" value="Pectin_lyas_fold"/>
</dbReference>
<evidence type="ECO:0000259" key="4">
    <source>
        <dbReference type="SMART" id="SM00912"/>
    </source>
</evidence>
<evidence type="ECO:0000256" key="3">
    <source>
        <dbReference type="SAM" id="SignalP"/>
    </source>
</evidence>
<comment type="caution">
    <text evidence="5">The sequence shown here is derived from an EMBL/GenBank/DDBJ whole genome shotgun (WGS) entry which is preliminary data.</text>
</comment>
<feature type="signal peptide" evidence="3">
    <location>
        <begin position="1"/>
        <end position="39"/>
    </location>
</feature>
<dbReference type="SUPFAM" id="SSF51126">
    <property type="entry name" value="Pectin lyase-like"/>
    <property type="match status" value="2"/>
</dbReference>
<feature type="domain" description="Filamentous haemagglutinin FhaB/tRNA nuclease CdiA-like TPS" evidence="4">
    <location>
        <begin position="615"/>
        <end position="735"/>
    </location>
</feature>
<dbReference type="RefSeq" id="WP_084908118.1">
    <property type="nucleotide sequence ID" value="NZ_CP020738.1"/>
</dbReference>
<feature type="region of interest" description="Disordered" evidence="2">
    <location>
        <begin position="394"/>
        <end position="602"/>
    </location>
</feature>
<feature type="chain" id="PRO_5012607502" description="Filamentous haemagglutinin FhaB/tRNA nuclease CdiA-like TPS domain-containing protein" evidence="3">
    <location>
        <begin position="40"/>
        <end position="1130"/>
    </location>
</feature>
<dbReference type="Proteomes" id="UP000217994">
    <property type="component" value="Unassembled WGS sequence"/>
</dbReference>